<dbReference type="EMBL" id="DS499602">
    <property type="protein sequence ID" value="EDP47912.1"/>
    <property type="molecule type" value="Genomic_DNA"/>
</dbReference>
<protein>
    <submittedName>
        <fullName evidence="2">Uncharacterized protein</fullName>
    </submittedName>
</protein>
<accession>B0YE28</accession>
<evidence type="ECO:0000313" key="2">
    <source>
        <dbReference type="EMBL" id="EDP47912.1"/>
    </source>
</evidence>
<evidence type="ECO:0000256" key="1">
    <source>
        <dbReference type="SAM" id="MobiDB-lite"/>
    </source>
</evidence>
<organism evidence="2 3">
    <name type="scientific">Aspergillus fumigatus (strain CBS 144.89 / FGSC A1163 / CEA10)</name>
    <name type="common">Neosartorya fumigata</name>
    <dbReference type="NCBI Taxonomy" id="451804"/>
    <lineage>
        <taxon>Eukaryota</taxon>
        <taxon>Fungi</taxon>
        <taxon>Dikarya</taxon>
        <taxon>Ascomycota</taxon>
        <taxon>Pezizomycotina</taxon>
        <taxon>Eurotiomycetes</taxon>
        <taxon>Eurotiomycetidae</taxon>
        <taxon>Eurotiales</taxon>
        <taxon>Aspergillaceae</taxon>
        <taxon>Aspergillus</taxon>
        <taxon>Aspergillus subgen. Fumigati</taxon>
    </lineage>
</organism>
<reference evidence="2 3" key="1">
    <citation type="journal article" date="2008" name="PLoS Genet.">
        <title>Genomic islands in the pathogenic filamentous fungus Aspergillus fumigatus.</title>
        <authorList>
            <person name="Fedorova N.D."/>
            <person name="Khaldi N."/>
            <person name="Joardar V.S."/>
            <person name="Maiti R."/>
            <person name="Amedeo P."/>
            <person name="Anderson M.J."/>
            <person name="Crabtree J."/>
            <person name="Silva J.C."/>
            <person name="Badger J.H."/>
            <person name="Albarraq A."/>
            <person name="Angiuoli S."/>
            <person name="Bussey H."/>
            <person name="Bowyer P."/>
            <person name="Cotty P.J."/>
            <person name="Dyer P.S."/>
            <person name="Egan A."/>
            <person name="Galens K."/>
            <person name="Fraser-Liggett C.M."/>
            <person name="Haas B.J."/>
            <person name="Inman J.M."/>
            <person name="Kent R."/>
            <person name="Lemieux S."/>
            <person name="Malavazi I."/>
            <person name="Orvis J."/>
            <person name="Roemer T."/>
            <person name="Ronning C.M."/>
            <person name="Sundaram J.P."/>
            <person name="Sutton G."/>
            <person name="Turner G."/>
            <person name="Venter J.C."/>
            <person name="White O.R."/>
            <person name="Whitty B.R."/>
            <person name="Youngman P."/>
            <person name="Wolfe K.H."/>
            <person name="Goldman G.H."/>
            <person name="Wortman J.R."/>
            <person name="Jiang B."/>
            <person name="Denning D.W."/>
            <person name="Nierman W.C."/>
        </authorList>
    </citation>
    <scope>NUCLEOTIDE SEQUENCE [LARGE SCALE GENOMIC DNA]</scope>
    <source>
        <strain evidence="3">CBS 144.89 / FGSC A1163 / CEA10</strain>
    </source>
</reference>
<proteinExistence type="predicted"/>
<sequence>MPSNQRGFGQQKQEITSGKYSKEDTKSLNRHRKVKYPHLMLAILAYVLETGCSPDGADIDDFGERVNKALAADREEAAQDNCIWASMEWRWQEHANRPKRSRRNGQRQRLTARLGINRQPQISTANAYKGDTPDIYRYCEVYNPGNHLCRPFLYSITNSLAAMGVKLRRI</sequence>
<dbReference type="VEuPathDB" id="FungiDB:AFUB_097630"/>
<keyword evidence="3" id="KW-1185">Reference proteome</keyword>
<dbReference type="Proteomes" id="UP000001699">
    <property type="component" value="Unassembled WGS sequence"/>
</dbReference>
<dbReference type="OrthoDB" id="5416956at2759"/>
<gene>
    <name evidence="2" type="ORF">AFUB_097630</name>
</gene>
<dbReference type="AlphaFoldDB" id="B0YE28"/>
<name>B0YE28_ASPFC</name>
<evidence type="ECO:0000313" key="3">
    <source>
        <dbReference type="Proteomes" id="UP000001699"/>
    </source>
</evidence>
<feature type="region of interest" description="Disordered" evidence="1">
    <location>
        <begin position="1"/>
        <end position="29"/>
    </location>
</feature>
<dbReference type="HOGENOM" id="CLU_1570260_0_0_1"/>
<feature type="compositionally biased region" description="Polar residues" evidence="1">
    <location>
        <begin position="1"/>
        <end position="19"/>
    </location>
</feature>